<accession>A0A8B6MBE5</accession>
<keyword evidence="3" id="KW-1185">Reference proteome</keyword>
<evidence type="ECO:0000313" key="3">
    <source>
        <dbReference type="Proteomes" id="UP000485880"/>
    </source>
</evidence>
<reference evidence="2 3" key="1">
    <citation type="submission" date="2019-05" db="EMBL/GenBank/DDBJ databases">
        <authorList>
            <person name="Farhan Ul Haque M."/>
        </authorList>
    </citation>
    <scope>NUCLEOTIDE SEQUENCE [LARGE SCALE GENOMIC DNA]</scope>
    <source>
        <strain evidence="2">2</strain>
    </source>
</reference>
<dbReference type="Gene3D" id="3.30.720.120">
    <property type="match status" value="1"/>
</dbReference>
<protein>
    <submittedName>
        <fullName evidence="2">Glyoxalase/bleomycin resistance protein/dioxygenase</fullName>
        <ecNumber evidence="2">1.13.11.-</ecNumber>
    </submittedName>
</protein>
<evidence type="ECO:0000313" key="2">
    <source>
        <dbReference type="EMBL" id="VTZ51376.1"/>
    </source>
</evidence>
<dbReference type="PANTHER" id="PTHR34109:SF1">
    <property type="entry name" value="VOC DOMAIN-CONTAINING PROTEIN"/>
    <property type="match status" value="1"/>
</dbReference>
<dbReference type="SUPFAM" id="SSF54593">
    <property type="entry name" value="Glyoxalase/Bleomycin resistance protein/Dihydroxybiphenyl dioxygenase"/>
    <property type="match status" value="1"/>
</dbReference>
<keyword evidence="2" id="KW-0560">Oxidoreductase</keyword>
<dbReference type="PANTHER" id="PTHR34109">
    <property type="entry name" value="BNAUNNG04460D PROTEIN-RELATED"/>
    <property type="match status" value="1"/>
</dbReference>
<dbReference type="Gene3D" id="3.30.720.110">
    <property type="match status" value="1"/>
</dbReference>
<dbReference type="RefSeq" id="WP_174513201.1">
    <property type="nucleotide sequence ID" value="NZ_CABFMQ020000096.1"/>
</dbReference>
<sequence>MSIFQPNGWRTVTPRIVTQDVEGLIKFLRSVFEARGELRAGLPAEMRIGDSIVMVSDGGGVREMWPAFLYVYVESADAAYKRALDAGAVSIEGPMNTPYGDRRATIRDPWGNMWQVAMRQS</sequence>
<dbReference type="AlphaFoldDB" id="A0A8B6MBE5"/>
<gene>
    <name evidence="2" type="ORF">MPC4_380014</name>
</gene>
<dbReference type="InterPro" id="IPR037523">
    <property type="entry name" value="VOC_core"/>
</dbReference>
<keyword evidence="2" id="KW-0223">Dioxygenase</keyword>
<name>A0A8B6MBE5_METTU</name>
<dbReference type="GO" id="GO:0051213">
    <property type="term" value="F:dioxygenase activity"/>
    <property type="evidence" value="ECO:0007669"/>
    <property type="project" value="UniProtKB-KW"/>
</dbReference>
<comment type="caution">
    <text evidence="2">The sequence shown here is derived from an EMBL/GenBank/DDBJ whole genome shotgun (WGS) entry which is preliminary data.</text>
</comment>
<dbReference type="Proteomes" id="UP000485880">
    <property type="component" value="Unassembled WGS sequence"/>
</dbReference>
<evidence type="ECO:0000259" key="1">
    <source>
        <dbReference type="PROSITE" id="PS51819"/>
    </source>
</evidence>
<feature type="domain" description="VOC" evidence="1">
    <location>
        <begin position="8"/>
        <end position="119"/>
    </location>
</feature>
<dbReference type="InterPro" id="IPR004360">
    <property type="entry name" value="Glyas_Fos-R_dOase_dom"/>
</dbReference>
<dbReference type="InterPro" id="IPR029068">
    <property type="entry name" value="Glyas_Bleomycin-R_OHBP_Dase"/>
</dbReference>
<dbReference type="PROSITE" id="PS51819">
    <property type="entry name" value="VOC"/>
    <property type="match status" value="1"/>
</dbReference>
<proteinExistence type="predicted"/>
<organism evidence="2 3">
    <name type="scientific">Methylocella tundrae</name>
    <dbReference type="NCBI Taxonomy" id="227605"/>
    <lineage>
        <taxon>Bacteria</taxon>
        <taxon>Pseudomonadati</taxon>
        <taxon>Pseudomonadota</taxon>
        <taxon>Alphaproteobacteria</taxon>
        <taxon>Hyphomicrobiales</taxon>
        <taxon>Beijerinckiaceae</taxon>
        <taxon>Methylocella</taxon>
    </lineage>
</organism>
<dbReference type="EMBL" id="CABFMQ020000096">
    <property type="protein sequence ID" value="VTZ51376.1"/>
    <property type="molecule type" value="Genomic_DNA"/>
</dbReference>
<dbReference type="Pfam" id="PF00903">
    <property type="entry name" value="Glyoxalase"/>
    <property type="match status" value="1"/>
</dbReference>
<dbReference type="EC" id="1.13.11.-" evidence="2"/>